<evidence type="ECO:0000313" key="1">
    <source>
        <dbReference type="EMBL" id="KAA3480026.1"/>
    </source>
</evidence>
<name>A0A5B6WFD6_9ROSI</name>
<dbReference type="SUPFAM" id="SSF56219">
    <property type="entry name" value="DNase I-like"/>
    <property type="match status" value="1"/>
</dbReference>
<keyword evidence="2" id="KW-1185">Reference proteome</keyword>
<dbReference type="PANTHER" id="PTHR35218">
    <property type="entry name" value="RNASE H DOMAIN-CONTAINING PROTEIN"/>
    <property type="match status" value="1"/>
</dbReference>
<proteinExistence type="predicted"/>
<dbReference type="OrthoDB" id="990388at2759"/>
<keyword evidence="1" id="KW-0548">Nucleotidyltransferase</keyword>
<dbReference type="InterPro" id="IPR036691">
    <property type="entry name" value="Endo/exonu/phosph_ase_sf"/>
</dbReference>
<keyword evidence="1" id="KW-0808">Transferase</keyword>
<protein>
    <submittedName>
        <fullName evidence="1">Reverse transcriptase</fullName>
    </submittedName>
</protein>
<dbReference type="PANTHER" id="PTHR35218:SF9">
    <property type="entry name" value="ENDONUCLEASE_EXONUCLEASE_PHOSPHATASE DOMAIN-CONTAINING PROTEIN"/>
    <property type="match status" value="1"/>
</dbReference>
<dbReference type="AlphaFoldDB" id="A0A5B6WFD6"/>
<sequence length="181" mass="21255">MKILSRNVRGLGIPRTVRRLQHLMKIHNLQKVFFMETKCGYANKIEVDLDGIRGGLCLARRNEVCITLRNYSKTHVDAMVEDNEVRGKWRFIGFYGTPYVQDRDDSWVVLRNLHNGEEIHWFVCGDFNEIMHGFEKKEGLPRDERRMEIFCNVLANCQLMDVGFSENWFTWEGGNLPETNI</sequence>
<accession>A0A5B6WFD6</accession>
<reference evidence="1" key="1">
    <citation type="submission" date="2019-08" db="EMBL/GenBank/DDBJ databases">
        <authorList>
            <person name="Liu F."/>
        </authorList>
    </citation>
    <scope>NUCLEOTIDE SEQUENCE [LARGE SCALE GENOMIC DNA]</scope>
    <source>
        <strain evidence="1">PA1801</strain>
        <tissue evidence="1">Leaf</tissue>
    </source>
</reference>
<dbReference type="EMBL" id="SMMG02000003">
    <property type="protein sequence ID" value="KAA3480026.1"/>
    <property type="molecule type" value="Genomic_DNA"/>
</dbReference>
<evidence type="ECO:0000313" key="2">
    <source>
        <dbReference type="Proteomes" id="UP000325315"/>
    </source>
</evidence>
<keyword evidence="1" id="KW-0695">RNA-directed DNA polymerase</keyword>
<dbReference type="GO" id="GO:0003964">
    <property type="term" value="F:RNA-directed DNA polymerase activity"/>
    <property type="evidence" value="ECO:0007669"/>
    <property type="project" value="UniProtKB-KW"/>
</dbReference>
<dbReference type="Proteomes" id="UP000325315">
    <property type="component" value="Unassembled WGS sequence"/>
</dbReference>
<comment type="caution">
    <text evidence="1">The sequence shown here is derived from an EMBL/GenBank/DDBJ whole genome shotgun (WGS) entry which is preliminary data.</text>
</comment>
<dbReference type="Gene3D" id="3.60.10.10">
    <property type="entry name" value="Endonuclease/exonuclease/phosphatase"/>
    <property type="match status" value="1"/>
</dbReference>
<gene>
    <name evidence="1" type="ORF">EPI10_020489</name>
</gene>
<organism evidence="1 2">
    <name type="scientific">Gossypium australe</name>
    <dbReference type="NCBI Taxonomy" id="47621"/>
    <lineage>
        <taxon>Eukaryota</taxon>
        <taxon>Viridiplantae</taxon>
        <taxon>Streptophyta</taxon>
        <taxon>Embryophyta</taxon>
        <taxon>Tracheophyta</taxon>
        <taxon>Spermatophyta</taxon>
        <taxon>Magnoliopsida</taxon>
        <taxon>eudicotyledons</taxon>
        <taxon>Gunneridae</taxon>
        <taxon>Pentapetalae</taxon>
        <taxon>rosids</taxon>
        <taxon>malvids</taxon>
        <taxon>Malvales</taxon>
        <taxon>Malvaceae</taxon>
        <taxon>Malvoideae</taxon>
        <taxon>Gossypium</taxon>
    </lineage>
</organism>